<evidence type="ECO:0000256" key="5">
    <source>
        <dbReference type="ARBA" id="ARBA00022840"/>
    </source>
</evidence>
<reference evidence="14" key="2">
    <citation type="journal article" date="2021" name="PeerJ">
        <title>Extensive microbial diversity within the chicken gut microbiome revealed by metagenomics and culture.</title>
        <authorList>
            <person name="Gilroy R."/>
            <person name="Ravi A."/>
            <person name="Getino M."/>
            <person name="Pursley I."/>
            <person name="Horton D.L."/>
            <person name="Alikhan N.F."/>
            <person name="Baker D."/>
            <person name="Gharbi K."/>
            <person name="Hall N."/>
            <person name="Watson M."/>
            <person name="Adriaenssens E.M."/>
            <person name="Foster-Nyarko E."/>
            <person name="Jarju S."/>
            <person name="Secka A."/>
            <person name="Antonio M."/>
            <person name="Oren A."/>
            <person name="Chaudhuri R.R."/>
            <person name="La Ragione R."/>
            <person name="Hildebrand F."/>
            <person name="Pallen M.J."/>
        </authorList>
    </citation>
    <scope>NUCLEOTIDE SEQUENCE</scope>
    <source>
        <strain evidence="14">6276</strain>
    </source>
</reference>
<evidence type="ECO:0000256" key="2">
    <source>
        <dbReference type="ARBA" id="ARBA00022598"/>
    </source>
</evidence>
<dbReference type="InterPro" id="IPR036615">
    <property type="entry name" value="Mur_ligase_C_dom_sf"/>
</dbReference>
<protein>
    <recommendedName>
        <fullName evidence="10 11">UDP-N-acetylmuramoyl-tripeptide--D-alanyl-D-alanine ligase</fullName>
        <ecNumber evidence="10 11">6.3.2.10</ecNumber>
    </recommendedName>
    <alternativeName>
        <fullName evidence="10">D-alanyl-D-alanine-adding enzyme</fullName>
    </alternativeName>
</protein>
<evidence type="ECO:0000313" key="15">
    <source>
        <dbReference type="Proteomes" id="UP000823928"/>
    </source>
</evidence>
<feature type="domain" description="Mur ligase central" evidence="13">
    <location>
        <begin position="108"/>
        <end position="282"/>
    </location>
</feature>
<evidence type="ECO:0000256" key="7">
    <source>
        <dbReference type="ARBA" id="ARBA00022984"/>
    </source>
</evidence>
<evidence type="ECO:0000259" key="12">
    <source>
        <dbReference type="Pfam" id="PF02875"/>
    </source>
</evidence>
<dbReference type="Gene3D" id="3.40.1390.10">
    <property type="entry name" value="MurE/MurF, N-terminal domain"/>
    <property type="match status" value="1"/>
</dbReference>
<dbReference type="InterPro" id="IPR035911">
    <property type="entry name" value="MurE/MurF_N"/>
</dbReference>
<evidence type="ECO:0000256" key="6">
    <source>
        <dbReference type="ARBA" id="ARBA00022960"/>
    </source>
</evidence>
<dbReference type="AlphaFoldDB" id="A0A9D1F0S0"/>
<dbReference type="GO" id="GO:0008360">
    <property type="term" value="P:regulation of cell shape"/>
    <property type="evidence" value="ECO:0007669"/>
    <property type="project" value="UniProtKB-KW"/>
</dbReference>
<comment type="similarity">
    <text evidence="10">Belongs to the MurCDEF family. MurF subfamily.</text>
</comment>
<dbReference type="SUPFAM" id="SSF53244">
    <property type="entry name" value="MurD-like peptide ligases, peptide-binding domain"/>
    <property type="match status" value="1"/>
</dbReference>
<evidence type="ECO:0000256" key="3">
    <source>
        <dbReference type="ARBA" id="ARBA00022618"/>
    </source>
</evidence>
<dbReference type="GO" id="GO:0047480">
    <property type="term" value="F:UDP-N-acetylmuramoyl-tripeptide-D-alanyl-D-alanine ligase activity"/>
    <property type="evidence" value="ECO:0007669"/>
    <property type="project" value="UniProtKB-UniRule"/>
</dbReference>
<comment type="caution">
    <text evidence="14">The sequence shown here is derived from an EMBL/GenBank/DDBJ whole genome shotgun (WGS) entry which is preliminary data.</text>
</comment>
<evidence type="ECO:0000313" key="14">
    <source>
        <dbReference type="EMBL" id="HIS37276.1"/>
    </source>
</evidence>
<dbReference type="HAMAP" id="MF_02019">
    <property type="entry name" value="MurF"/>
    <property type="match status" value="1"/>
</dbReference>
<dbReference type="InterPro" id="IPR005863">
    <property type="entry name" value="UDP-N-AcMur_synth"/>
</dbReference>
<dbReference type="GO" id="GO:0009252">
    <property type="term" value="P:peptidoglycan biosynthetic process"/>
    <property type="evidence" value="ECO:0007669"/>
    <property type="project" value="UniProtKB-UniRule"/>
</dbReference>
<dbReference type="Gene3D" id="3.40.1190.10">
    <property type="entry name" value="Mur-like, catalytic domain"/>
    <property type="match status" value="1"/>
</dbReference>
<keyword evidence="3 10" id="KW-0132">Cell division</keyword>
<dbReference type="Proteomes" id="UP000823928">
    <property type="component" value="Unassembled WGS sequence"/>
</dbReference>
<dbReference type="GO" id="GO:0005524">
    <property type="term" value="F:ATP binding"/>
    <property type="evidence" value="ECO:0007669"/>
    <property type="project" value="UniProtKB-UniRule"/>
</dbReference>
<evidence type="ECO:0000256" key="9">
    <source>
        <dbReference type="ARBA" id="ARBA00023316"/>
    </source>
</evidence>
<keyword evidence="2 10" id="KW-0436">Ligase</keyword>
<dbReference type="Pfam" id="PF08245">
    <property type="entry name" value="Mur_ligase_M"/>
    <property type="match status" value="1"/>
</dbReference>
<dbReference type="InterPro" id="IPR036565">
    <property type="entry name" value="Mur-like_cat_sf"/>
</dbReference>
<evidence type="ECO:0000256" key="1">
    <source>
        <dbReference type="ARBA" id="ARBA00022490"/>
    </source>
</evidence>
<keyword evidence="6 10" id="KW-0133">Cell shape</keyword>
<reference evidence="14" key="1">
    <citation type="submission" date="2020-10" db="EMBL/GenBank/DDBJ databases">
        <authorList>
            <person name="Gilroy R."/>
        </authorList>
    </citation>
    <scope>NUCLEOTIDE SEQUENCE</scope>
    <source>
        <strain evidence="14">6276</strain>
    </source>
</reference>
<comment type="function">
    <text evidence="10 11">Involved in cell wall formation. Catalyzes the final step in the synthesis of UDP-N-acetylmuramoyl-pentapeptide, the precursor of murein.</text>
</comment>
<keyword evidence="7 10" id="KW-0573">Peptidoglycan synthesis</keyword>
<dbReference type="GO" id="GO:0005737">
    <property type="term" value="C:cytoplasm"/>
    <property type="evidence" value="ECO:0007669"/>
    <property type="project" value="UniProtKB-SubCell"/>
</dbReference>
<dbReference type="InterPro" id="IPR004101">
    <property type="entry name" value="Mur_ligase_C"/>
</dbReference>
<feature type="domain" description="Mur ligase C-terminal" evidence="12">
    <location>
        <begin position="306"/>
        <end position="428"/>
    </location>
</feature>
<comment type="subcellular location">
    <subcellularLocation>
        <location evidence="10 11">Cytoplasm</location>
    </subcellularLocation>
</comment>
<evidence type="ECO:0000256" key="10">
    <source>
        <dbReference type="HAMAP-Rule" id="MF_02019"/>
    </source>
</evidence>
<dbReference type="SUPFAM" id="SSF53623">
    <property type="entry name" value="MurD-like peptide ligases, catalytic domain"/>
    <property type="match status" value="1"/>
</dbReference>
<keyword evidence="8 10" id="KW-0131">Cell cycle</keyword>
<feature type="binding site" evidence="10">
    <location>
        <begin position="110"/>
        <end position="116"/>
    </location>
    <ligand>
        <name>ATP</name>
        <dbReference type="ChEBI" id="CHEBI:30616"/>
    </ligand>
</feature>
<dbReference type="Pfam" id="PF02875">
    <property type="entry name" value="Mur_ligase_C"/>
    <property type="match status" value="1"/>
</dbReference>
<evidence type="ECO:0000256" key="4">
    <source>
        <dbReference type="ARBA" id="ARBA00022741"/>
    </source>
</evidence>
<dbReference type="EMBL" id="DVIU01000234">
    <property type="protein sequence ID" value="HIS37276.1"/>
    <property type="molecule type" value="Genomic_DNA"/>
</dbReference>
<keyword evidence="5 10" id="KW-0067">ATP-binding</keyword>
<comment type="catalytic activity">
    <reaction evidence="10 11">
        <text>D-alanyl-D-alanine + UDP-N-acetyl-alpha-D-muramoyl-L-alanyl-gamma-D-glutamyl-meso-2,6-diaminopimelate + ATP = UDP-N-acetyl-alpha-D-muramoyl-L-alanyl-gamma-D-glutamyl-meso-2,6-diaminopimeloyl-D-alanyl-D-alanine + ADP + phosphate + H(+)</text>
        <dbReference type="Rhea" id="RHEA:28374"/>
        <dbReference type="ChEBI" id="CHEBI:15378"/>
        <dbReference type="ChEBI" id="CHEBI:30616"/>
        <dbReference type="ChEBI" id="CHEBI:43474"/>
        <dbReference type="ChEBI" id="CHEBI:57822"/>
        <dbReference type="ChEBI" id="CHEBI:61386"/>
        <dbReference type="ChEBI" id="CHEBI:83905"/>
        <dbReference type="ChEBI" id="CHEBI:456216"/>
        <dbReference type="EC" id="6.3.2.10"/>
    </reaction>
</comment>
<evidence type="ECO:0000256" key="11">
    <source>
        <dbReference type="RuleBase" id="RU004136"/>
    </source>
</evidence>
<keyword evidence="9 10" id="KW-0961">Cell wall biogenesis/degradation</keyword>
<dbReference type="Gene3D" id="3.90.190.20">
    <property type="entry name" value="Mur ligase, C-terminal domain"/>
    <property type="match status" value="1"/>
</dbReference>
<name>A0A9D1F0S0_9BACT</name>
<keyword evidence="1 10" id="KW-0963">Cytoplasm</keyword>
<comment type="pathway">
    <text evidence="10 11">Cell wall biogenesis; peptidoglycan biosynthesis.</text>
</comment>
<keyword evidence="4 10" id="KW-0547">Nucleotide-binding</keyword>
<evidence type="ECO:0000256" key="8">
    <source>
        <dbReference type="ARBA" id="ARBA00023306"/>
    </source>
</evidence>
<dbReference type="GO" id="GO:0051301">
    <property type="term" value="P:cell division"/>
    <property type="evidence" value="ECO:0007669"/>
    <property type="project" value="UniProtKB-KW"/>
</dbReference>
<accession>A0A9D1F0S0</accession>
<proteinExistence type="inferred from homology"/>
<organism evidence="14 15">
    <name type="scientific">Candidatus Scatousia excrementigallinarum</name>
    <dbReference type="NCBI Taxonomy" id="2840935"/>
    <lineage>
        <taxon>Bacteria</taxon>
        <taxon>Candidatus Scatousia</taxon>
    </lineage>
</organism>
<dbReference type="InterPro" id="IPR051046">
    <property type="entry name" value="MurCDEF_CellWall_CoF430Synth"/>
</dbReference>
<dbReference type="GO" id="GO:0071555">
    <property type="term" value="P:cell wall organization"/>
    <property type="evidence" value="ECO:0007669"/>
    <property type="project" value="UniProtKB-KW"/>
</dbReference>
<dbReference type="SUPFAM" id="SSF63418">
    <property type="entry name" value="MurE/MurF N-terminal domain"/>
    <property type="match status" value="1"/>
</dbReference>
<dbReference type="NCBIfam" id="TIGR01143">
    <property type="entry name" value="murF"/>
    <property type="match status" value="1"/>
</dbReference>
<gene>
    <name evidence="10" type="primary">murF</name>
    <name evidence="14" type="ORF">IAC10_11735</name>
</gene>
<dbReference type="InterPro" id="IPR013221">
    <property type="entry name" value="Mur_ligase_cen"/>
</dbReference>
<dbReference type="PANTHER" id="PTHR43024">
    <property type="entry name" value="UDP-N-ACETYLMURAMOYL-TRIPEPTIDE--D-ALANYL-D-ALANINE LIGASE"/>
    <property type="match status" value="1"/>
</dbReference>
<dbReference type="EC" id="6.3.2.10" evidence="10 11"/>
<evidence type="ECO:0000259" key="13">
    <source>
        <dbReference type="Pfam" id="PF08245"/>
    </source>
</evidence>
<sequence>MMFNLDEILKATGAELIKNSSGKDNYIISTDTRTIKQGELYLPLKGASFDGEKFLQNAVEAGACGCFITGDDCPENAQLVLRVSDTLEAYLKLANYARRAHNPKVVAITGSSGKTTTKELVYSVVSKKFKSHKTFSNHNNEIGFCQTVLSMPDDCEVLIIEMGMRGAGEIELLSRYAQPDYAIITNAGSAHIGRLGSLDNIAKAKAEIALHLKEDGTFISQNNERIKNFVKFGGEKIFYSLEDTKILERRPSYAKFIYQDREYELNVDGDYNVENSLAAINLGYKLGMTYEEIKCGLAAYRPIEKRWEVIDVNGYKIINDSYNANPESMKASVSTFVQLYENPVVILGNMGELGDYENELHYGVGEYLSKISPKNVRYLTVGHLAKQISLPLEKEGFFVKNFENNTEVSKFVLANINAGNTIFLKASRNMKFEEIIEQIKGEVKI</sequence>
<dbReference type="PANTHER" id="PTHR43024:SF1">
    <property type="entry name" value="UDP-N-ACETYLMURAMOYL-TRIPEPTIDE--D-ALANYL-D-ALANINE LIGASE"/>
    <property type="match status" value="1"/>
</dbReference>